<comment type="subcellular location">
    <subcellularLocation>
        <location evidence="1">Cell envelope</location>
    </subcellularLocation>
</comment>
<evidence type="ECO:0000313" key="5">
    <source>
        <dbReference type="Proteomes" id="UP001501508"/>
    </source>
</evidence>
<evidence type="ECO:0000256" key="1">
    <source>
        <dbReference type="ARBA" id="ARBA00004196"/>
    </source>
</evidence>
<evidence type="ECO:0000256" key="2">
    <source>
        <dbReference type="ARBA" id="ARBA00022729"/>
    </source>
</evidence>
<evidence type="ECO:0000313" key="4">
    <source>
        <dbReference type="EMBL" id="GAA4440535.1"/>
    </source>
</evidence>
<dbReference type="Pfam" id="PF09375">
    <property type="entry name" value="Peptidase_M75"/>
    <property type="match status" value="1"/>
</dbReference>
<feature type="domain" description="Imelysin-like" evidence="3">
    <location>
        <begin position="21"/>
        <end position="328"/>
    </location>
</feature>
<comment type="caution">
    <text evidence="4">The sequence shown here is derived from an EMBL/GenBank/DDBJ whole genome shotgun (WGS) entry which is preliminary data.</text>
</comment>
<dbReference type="Gene3D" id="1.20.1420.20">
    <property type="entry name" value="M75 peptidase, HXXE motif"/>
    <property type="match status" value="1"/>
</dbReference>
<protein>
    <recommendedName>
        <fullName evidence="3">Imelysin-like domain-containing protein</fullName>
    </recommendedName>
</protein>
<gene>
    <name evidence="4" type="ORF">GCM10023091_24310</name>
</gene>
<keyword evidence="2" id="KW-0732">Signal</keyword>
<keyword evidence="5" id="KW-1185">Reference proteome</keyword>
<dbReference type="InterPro" id="IPR018976">
    <property type="entry name" value="Imelysin-like"/>
</dbReference>
<sequence length="342" mass="37947">MEPISISDRRKALAAIGYNVITPSYVDFQNSVNGLIAETAAFADNTTDHRKLNRLKEVWLQCAISWKRISLFESNPANSQFIFDGIYGTPDTLEVKKILNNIEQNIDSSYIQGLNPNCKGIQTYEYLLFGQSKGDNATILELFADEIHGRRRSDYLLSLSKSLKYYADRGIYKWSAGGEDYVNKFIQADGAGSDGSISVLVNQMERHISLIKSERVGRPLGINNGGQPQVNALDGKWSNKCAELLLGEMDAILAVYLGHKVGSVNYTGLNLLVNIVSANSNNPSLSSEIENHIDSVYSKTLSISTPFDRALFSDRESVNELYQELETLEGLIKNDMKQALGL</sequence>
<proteinExistence type="predicted"/>
<reference evidence="5" key="1">
    <citation type="journal article" date="2019" name="Int. J. Syst. Evol. Microbiol.">
        <title>The Global Catalogue of Microorganisms (GCM) 10K type strain sequencing project: providing services to taxonomists for standard genome sequencing and annotation.</title>
        <authorList>
            <consortium name="The Broad Institute Genomics Platform"/>
            <consortium name="The Broad Institute Genome Sequencing Center for Infectious Disease"/>
            <person name="Wu L."/>
            <person name="Ma J."/>
        </authorList>
    </citation>
    <scope>NUCLEOTIDE SEQUENCE [LARGE SCALE GENOMIC DNA]</scope>
    <source>
        <strain evidence="5">JCM 31920</strain>
    </source>
</reference>
<dbReference type="EMBL" id="BAABEY010000024">
    <property type="protein sequence ID" value="GAA4440535.1"/>
    <property type="molecule type" value="Genomic_DNA"/>
</dbReference>
<evidence type="ECO:0000259" key="3">
    <source>
        <dbReference type="Pfam" id="PF09375"/>
    </source>
</evidence>
<dbReference type="InterPro" id="IPR038352">
    <property type="entry name" value="Imelysin_sf"/>
</dbReference>
<organism evidence="4 5">
    <name type="scientific">Ravibacter arvi</name>
    <dbReference type="NCBI Taxonomy" id="2051041"/>
    <lineage>
        <taxon>Bacteria</taxon>
        <taxon>Pseudomonadati</taxon>
        <taxon>Bacteroidota</taxon>
        <taxon>Cytophagia</taxon>
        <taxon>Cytophagales</taxon>
        <taxon>Spirosomataceae</taxon>
        <taxon>Ravibacter</taxon>
    </lineage>
</organism>
<dbReference type="Proteomes" id="UP001501508">
    <property type="component" value="Unassembled WGS sequence"/>
</dbReference>
<accession>A0ABP8LZU5</accession>
<name>A0ABP8LZU5_9BACT</name>